<keyword evidence="3" id="KW-1185">Reference proteome</keyword>
<evidence type="ECO:0000313" key="3">
    <source>
        <dbReference type="Proteomes" id="UP000242752"/>
    </source>
</evidence>
<feature type="compositionally biased region" description="Polar residues" evidence="1">
    <location>
        <begin position="188"/>
        <end position="204"/>
    </location>
</feature>
<gene>
    <name evidence="2" type="ORF">CD122_09420</name>
</gene>
<dbReference type="Gene3D" id="2.30.110.10">
    <property type="entry name" value="Electron Transport, Fmn-binding Protein, Chain A"/>
    <property type="match status" value="1"/>
</dbReference>
<dbReference type="InterPro" id="IPR012349">
    <property type="entry name" value="Split_barrel_FMN-bd"/>
</dbReference>
<name>A0A2K3YK87_9STAP</name>
<reference evidence="2 3" key="1">
    <citation type="submission" date="2017-08" db="EMBL/GenBank/DDBJ databases">
        <title>Draft genome sequences of 64 type strains of genus Staph aureus.</title>
        <authorList>
            <person name="Cole K."/>
            <person name="Golubchik T."/>
            <person name="Russell J."/>
            <person name="Foster D."/>
            <person name="Llewelyn M."/>
            <person name="Wilson D."/>
            <person name="Crook D."/>
            <person name="Paul J."/>
        </authorList>
    </citation>
    <scope>NUCLEOTIDE SEQUENCE [LARGE SCALE GENOMIC DNA]</scope>
    <source>
        <strain evidence="2 3">DSM 21968</strain>
    </source>
</reference>
<feature type="region of interest" description="Disordered" evidence="1">
    <location>
        <begin position="185"/>
        <end position="204"/>
    </location>
</feature>
<dbReference type="Proteomes" id="UP000242752">
    <property type="component" value="Unassembled WGS sequence"/>
</dbReference>
<dbReference type="PIRSF" id="PIRSF010372">
    <property type="entry name" value="PaiB"/>
    <property type="match status" value="1"/>
</dbReference>
<accession>A0A2K3YK87</accession>
<keyword evidence="2" id="KW-0645">Protease</keyword>
<dbReference type="OrthoDB" id="9794948at2"/>
<organism evidence="2 3">
    <name type="scientific">Staphylococcus rostri</name>
    <dbReference type="NCBI Taxonomy" id="522262"/>
    <lineage>
        <taxon>Bacteria</taxon>
        <taxon>Bacillati</taxon>
        <taxon>Bacillota</taxon>
        <taxon>Bacilli</taxon>
        <taxon>Bacillales</taxon>
        <taxon>Staphylococcaceae</taxon>
        <taxon>Staphylococcus</taxon>
    </lineage>
</organism>
<dbReference type="GO" id="GO:0006508">
    <property type="term" value="P:proteolysis"/>
    <property type="evidence" value="ECO:0007669"/>
    <property type="project" value="UniProtKB-KW"/>
</dbReference>
<dbReference type="GO" id="GO:0008233">
    <property type="term" value="F:peptidase activity"/>
    <property type="evidence" value="ECO:0007669"/>
    <property type="project" value="UniProtKB-KW"/>
</dbReference>
<protein>
    <submittedName>
        <fullName evidence="2">Protease</fullName>
    </submittedName>
</protein>
<dbReference type="RefSeq" id="WP_103358726.1">
    <property type="nucleotide sequence ID" value="NZ_CP113107.1"/>
</dbReference>
<evidence type="ECO:0000256" key="1">
    <source>
        <dbReference type="SAM" id="MobiDB-lite"/>
    </source>
</evidence>
<dbReference type="PANTHER" id="PTHR35802:SF1">
    <property type="entry name" value="PROTEASE SYNTHASE AND SPORULATION PROTEIN PAI 2"/>
    <property type="match status" value="1"/>
</dbReference>
<keyword evidence="2" id="KW-0378">Hydrolase</keyword>
<proteinExistence type="predicted"/>
<comment type="caution">
    <text evidence="2">The sequence shown here is derived from an EMBL/GenBank/DDBJ whole genome shotgun (WGS) entry which is preliminary data.</text>
</comment>
<dbReference type="AlphaFoldDB" id="A0A2K3YK87"/>
<dbReference type="PANTHER" id="PTHR35802">
    <property type="entry name" value="PROTEASE SYNTHASE AND SPORULATION PROTEIN PAI 2"/>
    <property type="match status" value="1"/>
</dbReference>
<dbReference type="InterPro" id="IPR007396">
    <property type="entry name" value="TR_PAI2-type"/>
</dbReference>
<dbReference type="SUPFAM" id="SSF50475">
    <property type="entry name" value="FMN-binding split barrel"/>
    <property type="match status" value="1"/>
</dbReference>
<dbReference type="EMBL" id="PPRF01000070">
    <property type="protein sequence ID" value="PNZ25724.1"/>
    <property type="molecule type" value="Genomic_DNA"/>
</dbReference>
<evidence type="ECO:0000313" key="2">
    <source>
        <dbReference type="EMBL" id="PNZ25724.1"/>
    </source>
</evidence>
<dbReference type="Pfam" id="PF04299">
    <property type="entry name" value="FMN_bind_2"/>
    <property type="match status" value="1"/>
</dbReference>
<sequence length="204" mass="23540">MYIPKYYQMENYTEIKNFMMAHPFITLVTTAEGKPIATHVPVTVEEREEGLVLLGHLAKRNPQCDTIDQNDHVLAIFHGPHDYISSSWYEEEDVPTWDYQSVHAYGHGRIMSDTELQEALKVMLTEYEAHRENGATWDNLSDDTKKQMAGIRGFEVKITTIEAAYKLSQTRSEADKDHIVSELKKTGKQMSKQLAEQIEQQYRS</sequence>